<comment type="caution">
    <text evidence="4">The sequence shown here is derived from an EMBL/GenBank/DDBJ whole genome shotgun (WGS) entry which is preliminary data.</text>
</comment>
<evidence type="ECO:0000256" key="1">
    <source>
        <dbReference type="ARBA" id="ARBA00004141"/>
    </source>
</evidence>
<keyword evidence="3" id="KW-0812">Transmembrane</keyword>
<feature type="transmembrane region" description="Helical" evidence="3">
    <location>
        <begin position="447"/>
        <end position="468"/>
    </location>
</feature>
<dbReference type="EMBL" id="VXIT01000011">
    <property type="protein sequence ID" value="KAA6409156.1"/>
    <property type="molecule type" value="Genomic_DNA"/>
</dbReference>
<evidence type="ECO:0000313" key="4">
    <source>
        <dbReference type="EMBL" id="KAA6409156.1"/>
    </source>
</evidence>
<dbReference type="GO" id="GO:0022857">
    <property type="term" value="F:transmembrane transporter activity"/>
    <property type="evidence" value="ECO:0007669"/>
    <property type="project" value="InterPro"/>
</dbReference>
<feature type="transmembrane region" description="Helical" evidence="3">
    <location>
        <begin position="382"/>
        <end position="409"/>
    </location>
</feature>
<keyword evidence="3" id="KW-0472">Membrane</keyword>
<sequence length="478" mass="52486">MPIKTAATVTFPKAYKFSSNHLKMSLTKECESPPRTDSVCLDETQINRLETWPRNWRAYRALLGGFLLMFNSWGLVNTYGTFQSYYLSHLMPTTDPALISLIGGTQSFFILFGSFITGRLLDSGHHRHLGATGGILSTLGMFMLSITSGQGSRGDGKYWAIWLTQGLTVGLGMSCMFVYSSQVVASWFIRRRGLAIGITASGASISGLIYPIMFKFLVARGSFPIAVRYLAILVGCTSFIAFLCAIPNPALILRIPDKWLAYEVWFDKSAFHRPPYPWFVAAMCFVFLGFYPIFFNLEDWAQWKGIGIKEDIANGTGGLHGESGFRTFYFLSIMNACSTVGRVLGAYLSDHYGALNVHLAATSLACIFIFIFWPLTTALSHALAFVVLFGIVSGTVIGLPPACVASLLAESEQQRLGQWTGMMYSLTAVFSLVGPVIVGQLVRTFDYLTVMGWCGTCLGLAAGCTFVARIKAGGMKRR</sequence>
<feature type="transmembrane region" description="Helical" evidence="3">
    <location>
        <begin position="129"/>
        <end position="147"/>
    </location>
</feature>
<gene>
    <name evidence="4" type="ORF">FRX48_06709</name>
</gene>
<proteinExistence type="inferred from homology"/>
<dbReference type="PANTHER" id="PTHR11360:SF234">
    <property type="entry name" value="MFS-TYPE TRANSPORTER DBAD-RELATED"/>
    <property type="match status" value="1"/>
</dbReference>
<feature type="transmembrane region" description="Helical" evidence="3">
    <location>
        <begin position="276"/>
        <end position="294"/>
    </location>
</feature>
<feature type="transmembrane region" description="Helical" evidence="3">
    <location>
        <begin position="355"/>
        <end position="376"/>
    </location>
</feature>
<evidence type="ECO:0008006" key="6">
    <source>
        <dbReference type="Google" id="ProtNLM"/>
    </source>
</evidence>
<evidence type="ECO:0000313" key="5">
    <source>
        <dbReference type="Proteomes" id="UP000324767"/>
    </source>
</evidence>
<feature type="transmembrane region" description="Helical" evidence="3">
    <location>
        <begin position="58"/>
        <end position="76"/>
    </location>
</feature>
<feature type="transmembrane region" description="Helical" evidence="3">
    <location>
        <begin position="225"/>
        <end position="246"/>
    </location>
</feature>
<evidence type="ECO:0000256" key="3">
    <source>
        <dbReference type="SAM" id="Phobius"/>
    </source>
</evidence>
<keyword evidence="3" id="KW-1133">Transmembrane helix</keyword>
<feature type="transmembrane region" description="Helical" evidence="3">
    <location>
        <begin position="159"/>
        <end position="181"/>
    </location>
</feature>
<dbReference type="OrthoDB" id="6509908at2759"/>
<feature type="transmembrane region" description="Helical" evidence="3">
    <location>
        <begin position="421"/>
        <end position="441"/>
    </location>
</feature>
<dbReference type="GO" id="GO:0016020">
    <property type="term" value="C:membrane"/>
    <property type="evidence" value="ECO:0007669"/>
    <property type="project" value="UniProtKB-SubCell"/>
</dbReference>
<name>A0A5M8PK38_9LECA</name>
<accession>A0A5M8PK38</accession>
<evidence type="ECO:0000256" key="2">
    <source>
        <dbReference type="ARBA" id="ARBA00006727"/>
    </source>
</evidence>
<comment type="similarity">
    <text evidence="2">Belongs to the major facilitator superfamily. Monocarboxylate porter (TC 2.A.1.13) family.</text>
</comment>
<dbReference type="InterPro" id="IPR050327">
    <property type="entry name" value="Proton-linked_MCT"/>
</dbReference>
<dbReference type="Proteomes" id="UP000324767">
    <property type="component" value="Unassembled WGS sequence"/>
</dbReference>
<dbReference type="Gene3D" id="1.20.1250.20">
    <property type="entry name" value="MFS general substrate transporter like domains"/>
    <property type="match status" value="2"/>
</dbReference>
<dbReference type="InterPro" id="IPR036259">
    <property type="entry name" value="MFS_trans_sf"/>
</dbReference>
<dbReference type="PANTHER" id="PTHR11360">
    <property type="entry name" value="MONOCARBOXYLATE TRANSPORTER"/>
    <property type="match status" value="1"/>
</dbReference>
<feature type="transmembrane region" description="Helical" evidence="3">
    <location>
        <begin position="193"/>
        <end position="213"/>
    </location>
</feature>
<protein>
    <recommendedName>
        <fullName evidence="6">MFS general substrate transporter</fullName>
    </recommendedName>
</protein>
<dbReference type="SUPFAM" id="SSF103473">
    <property type="entry name" value="MFS general substrate transporter"/>
    <property type="match status" value="1"/>
</dbReference>
<dbReference type="Pfam" id="PF07690">
    <property type="entry name" value="MFS_1"/>
    <property type="match status" value="1"/>
</dbReference>
<organism evidence="4 5">
    <name type="scientific">Lasallia pustulata</name>
    <dbReference type="NCBI Taxonomy" id="136370"/>
    <lineage>
        <taxon>Eukaryota</taxon>
        <taxon>Fungi</taxon>
        <taxon>Dikarya</taxon>
        <taxon>Ascomycota</taxon>
        <taxon>Pezizomycotina</taxon>
        <taxon>Lecanoromycetes</taxon>
        <taxon>OSLEUM clade</taxon>
        <taxon>Umbilicariomycetidae</taxon>
        <taxon>Umbilicariales</taxon>
        <taxon>Umbilicariaceae</taxon>
        <taxon>Lasallia</taxon>
    </lineage>
</organism>
<dbReference type="InterPro" id="IPR011701">
    <property type="entry name" value="MFS"/>
</dbReference>
<feature type="transmembrane region" description="Helical" evidence="3">
    <location>
        <begin position="328"/>
        <end position="348"/>
    </location>
</feature>
<comment type="subcellular location">
    <subcellularLocation>
        <location evidence="1">Membrane</location>
        <topology evidence="1">Multi-pass membrane protein</topology>
    </subcellularLocation>
</comment>
<feature type="transmembrane region" description="Helical" evidence="3">
    <location>
        <begin position="96"/>
        <end position="117"/>
    </location>
</feature>
<dbReference type="AlphaFoldDB" id="A0A5M8PK38"/>
<reference evidence="4 5" key="1">
    <citation type="submission" date="2019-09" db="EMBL/GenBank/DDBJ databases">
        <title>The hologenome of the rock-dwelling lichen Lasallia pustulata.</title>
        <authorList>
            <person name="Greshake Tzovaras B."/>
            <person name="Segers F."/>
            <person name="Bicker A."/>
            <person name="Dal Grande F."/>
            <person name="Otte J."/>
            <person name="Hankeln T."/>
            <person name="Schmitt I."/>
            <person name="Ebersberger I."/>
        </authorList>
    </citation>
    <scope>NUCLEOTIDE SEQUENCE [LARGE SCALE GENOMIC DNA]</scope>
    <source>
        <strain evidence="4">A1-1</strain>
    </source>
</reference>